<dbReference type="EMBL" id="VSSQ01000487">
    <property type="protein sequence ID" value="MPL95926.1"/>
    <property type="molecule type" value="Genomic_DNA"/>
</dbReference>
<reference evidence="2" key="1">
    <citation type="submission" date="2019-08" db="EMBL/GenBank/DDBJ databases">
        <authorList>
            <person name="Kucharzyk K."/>
            <person name="Murdoch R.W."/>
            <person name="Higgins S."/>
            <person name="Loffler F."/>
        </authorList>
    </citation>
    <scope>NUCLEOTIDE SEQUENCE</scope>
</reference>
<dbReference type="Gene3D" id="3.30.420.150">
    <property type="entry name" value="Exopolyphosphatase. Domain 2"/>
    <property type="match status" value="1"/>
</dbReference>
<dbReference type="PANTHER" id="PTHR30005:SF0">
    <property type="entry name" value="RETROGRADE REGULATION PROTEIN 2"/>
    <property type="match status" value="1"/>
</dbReference>
<protein>
    <submittedName>
        <fullName evidence="2">Exopolyphosphatase 2</fullName>
        <ecNumber evidence="2">3.6.1.11</ecNumber>
    </submittedName>
</protein>
<sequence>MDTVKAVIDVGTNSIKFHAARKKADGSLETVLDQNDIARLGEGLRETGLIAPEALERNALSVAAFAEKARELGAVPEIVGTMALRTAKNADAFVKRVKELTGLDLRVIPGEEEARLSYLAVLSGLPLDGGDLVTFDTGGGSTEFVYGRGAEMLRKFSVPLGAVRITEEFFADDPVRPGSVDAAMDEIRKSLTGGGVLGSPEVIVGMGGTVTSLASVKFKMETYDPDVVQGSVLTLTELKEMAAMFASMTLEERKGVTGLQPKRADVILAGTCIVCAILDLLGASSFTVSDRGLRHGLAYELFRK</sequence>
<proteinExistence type="predicted"/>
<keyword evidence="2" id="KW-0378">Hydrolase</keyword>
<dbReference type="AlphaFoldDB" id="A0A644VX87"/>
<dbReference type="PANTHER" id="PTHR30005">
    <property type="entry name" value="EXOPOLYPHOSPHATASE"/>
    <property type="match status" value="1"/>
</dbReference>
<dbReference type="CDD" id="cd24054">
    <property type="entry name" value="ASKHA_NBD_AaPPX-GppA_MtPPX2-like"/>
    <property type="match status" value="1"/>
</dbReference>
<dbReference type="EC" id="3.6.1.11" evidence="2"/>
<organism evidence="2">
    <name type="scientific">bioreactor metagenome</name>
    <dbReference type="NCBI Taxonomy" id="1076179"/>
    <lineage>
        <taxon>unclassified sequences</taxon>
        <taxon>metagenomes</taxon>
        <taxon>ecological metagenomes</taxon>
    </lineage>
</organism>
<dbReference type="Gene3D" id="3.30.420.40">
    <property type="match status" value="1"/>
</dbReference>
<name>A0A644VX87_9ZZZZ</name>
<dbReference type="GO" id="GO:0004309">
    <property type="term" value="F:exopolyphosphatase activity"/>
    <property type="evidence" value="ECO:0007669"/>
    <property type="project" value="UniProtKB-EC"/>
</dbReference>
<evidence type="ECO:0000313" key="2">
    <source>
        <dbReference type="EMBL" id="MPL95926.1"/>
    </source>
</evidence>
<dbReference type="InterPro" id="IPR043129">
    <property type="entry name" value="ATPase_NBD"/>
</dbReference>
<accession>A0A644VX87</accession>
<dbReference type="Pfam" id="PF02541">
    <property type="entry name" value="Ppx-GppA"/>
    <property type="match status" value="1"/>
</dbReference>
<comment type="caution">
    <text evidence="2">The sequence shown here is derived from an EMBL/GenBank/DDBJ whole genome shotgun (WGS) entry which is preliminary data.</text>
</comment>
<evidence type="ECO:0000259" key="1">
    <source>
        <dbReference type="Pfam" id="PF02541"/>
    </source>
</evidence>
<dbReference type="SUPFAM" id="SSF53067">
    <property type="entry name" value="Actin-like ATPase domain"/>
    <property type="match status" value="2"/>
</dbReference>
<dbReference type="InterPro" id="IPR050273">
    <property type="entry name" value="GppA/Ppx_hydrolase"/>
</dbReference>
<dbReference type="InterPro" id="IPR003695">
    <property type="entry name" value="Ppx_GppA_N"/>
</dbReference>
<feature type="domain" description="Ppx/GppA phosphatase N-terminal" evidence="1">
    <location>
        <begin position="22"/>
        <end position="302"/>
    </location>
</feature>
<gene>
    <name evidence="2" type="primary">ppx2_1</name>
    <name evidence="2" type="ORF">SDC9_42099</name>
</gene>